<gene>
    <name evidence="2" type="ORF">DVH24_039724</name>
</gene>
<dbReference type="AlphaFoldDB" id="A0A498I9H7"/>
<dbReference type="Proteomes" id="UP000290289">
    <property type="component" value="Chromosome 14"/>
</dbReference>
<sequence>MHHFLSFPRIFSASKHHRRTQQEIIHSRDQKFQNYLSIRSRKSSESVSSVLGPDLEPRTGEAIGYPNLGAPESHWKHRRRSDGSAGPG</sequence>
<organism evidence="2 3">
    <name type="scientific">Malus domestica</name>
    <name type="common">Apple</name>
    <name type="synonym">Pyrus malus</name>
    <dbReference type="NCBI Taxonomy" id="3750"/>
    <lineage>
        <taxon>Eukaryota</taxon>
        <taxon>Viridiplantae</taxon>
        <taxon>Streptophyta</taxon>
        <taxon>Embryophyta</taxon>
        <taxon>Tracheophyta</taxon>
        <taxon>Spermatophyta</taxon>
        <taxon>Magnoliopsida</taxon>
        <taxon>eudicotyledons</taxon>
        <taxon>Gunneridae</taxon>
        <taxon>Pentapetalae</taxon>
        <taxon>rosids</taxon>
        <taxon>fabids</taxon>
        <taxon>Rosales</taxon>
        <taxon>Rosaceae</taxon>
        <taxon>Amygdaloideae</taxon>
        <taxon>Maleae</taxon>
        <taxon>Malus</taxon>
    </lineage>
</organism>
<reference evidence="2 3" key="1">
    <citation type="submission" date="2018-10" db="EMBL/GenBank/DDBJ databases">
        <title>A high-quality apple genome assembly.</title>
        <authorList>
            <person name="Hu J."/>
        </authorList>
    </citation>
    <scope>NUCLEOTIDE SEQUENCE [LARGE SCALE GENOMIC DNA]</scope>
    <source>
        <strain evidence="3">cv. HFTH1</strain>
        <tissue evidence="2">Young leaf</tissue>
    </source>
</reference>
<feature type="region of interest" description="Disordered" evidence="1">
    <location>
        <begin position="42"/>
        <end position="88"/>
    </location>
</feature>
<evidence type="ECO:0000313" key="3">
    <source>
        <dbReference type="Proteomes" id="UP000290289"/>
    </source>
</evidence>
<evidence type="ECO:0000313" key="2">
    <source>
        <dbReference type="EMBL" id="RXH77753.1"/>
    </source>
</evidence>
<comment type="caution">
    <text evidence="2">The sequence shown here is derived from an EMBL/GenBank/DDBJ whole genome shotgun (WGS) entry which is preliminary data.</text>
</comment>
<proteinExistence type="predicted"/>
<keyword evidence="3" id="KW-1185">Reference proteome</keyword>
<name>A0A498I9H7_MALDO</name>
<protein>
    <submittedName>
        <fullName evidence="2">Uncharacterized protein</fullName>
    </submittedName>
</protein>
<evidence type="ECO:0000256" key="1">
    <source>
        <dbReference type="SAM" id="MobiDB-lite"/>
    </source>
</evidence>
<dbReference type="EMBL" id="RDQH01000340">
    <property type="protein sequence ID" value="RXH77753.1"/>
    <property type="molecule type" value="Genomic_DNA"/>
</dbReference>
<accession>A0A498I9H7</accession>